<proteinExistence type="inferred from homology"/>
<dbReference type="EC" id="2.4.1.17" evidence="2"/>
<dbReference type="SUPFAM" id="SSF53756">
    <property type="entry name" value="UDP-Glycosyltransferase/glycogen phosphorylase"/>
    <property type="match status" value="1"/>
</dbReference>
<keyword evidence="5" id="KW-0732">Signal</keyword>
<evidence type="ECO:0000313" key="7">
    <source>
        <dbReference type="EMBL" id="KHJ80101.1"/>
    </source>
</evidence>
<evidence type="ECO:0000313" key="8">
    <source>
        <dbReference type="Proteomes" id="UP000053660"/>
    </source>
</evidence>
<reference evidence="7 8" key="1">
    <citation type="submission" date="2014-03" db="EMBL/GenBank/DDBJ databases">
        <title>Draft genome of the hookworm Oesophagostomum dentatum.</title>
        <authorList>
            <person name="Mitreva M."/>
        </authorList>
    </citation>
    <scope>NUCLEOTIDE SEQUENCE [LARGE SCALE GENOMIC DNA]</scope>
    <source>
        <strain evidence="7 8">OD-Hann</strain>
    </source>
</reference>
<dbReference type="Gene3D" id="3.40.50.2000">
    <property type="entry name" value="Glycogen Phosphorylase B"/>
    <property type="match status" value="2"/>
</dbReference>
<keyword evidence="8" id="KW-1185">Reference proteome</keyword>
<comment type="catalytic activity">
    <reaction evidence="6">
        <text>glucuronate acceptor + UDP-alpha-D-glucuronate = acceptor beta-D-glucuronoside + UDP + H(+)</text>
        <dbReference type="Rhea" id="RHEA:21032"/>
        <dbReference type="ChEBI" id="CHEBI:15378"/>
        <dbReference type="ChEBI" id="CHEBI:58052"/>
        <dbReference type="ChEBI" id="CHEBI:58223"/>
        <dbReference type="ChEBI" id="CHEBI:132367"/>
        <dbReference type="ChEBI" id="CHEBI:132368"/>
        <dbReference type="EC" id="2.4.1.17"/>
    </reaction>
</comment>
<dbReference type="Pfam" id="PF00201">
    <property type="entry name" value="UDPGT"/>
    <property type="match status" value="1"/>
</dbReference>
<keyword evidence="4 7" id="KW-0808">Transferase</keyword>
<evidence type="ECO:0000256" key="6">
    <source>
        <dbReference type="ARBA" id="ARBA00047475"/>
    </source>
</evidence>
<accession>A0A0B1S886</accession>
<dbReference type="Proteomes" id="UP000053660">
    <property type="component" value="Unassembled WGS sequence"/>
</dbReference>
<dbReference type="EMBL" id="KN601884">
    <property type="protein sequence ID" value="KHJ80101.1"/>
    <property type="molecule type" value="Genomic_DNA"/>
</dbReference>
<dbReference type="InterPro" id="IPR050271">
    <property type="entry name" value="UDP-glycosyltransferase"/>
</dbReference>
<keyword evidence="3" id="KW-0328">Glycosyltransferase</keyword>
<gene>
    <name evidence="7" type="ORF">OESDEN_20232</name>
</gene>
<name>A0A0B1S886_OESDE</name>
<dbReference type="InterPro" id="IPR002213">
    <property type="entry name" value="UDP_glucos_trans"/>
</dbReference>
<sequence>MIRYCAVVLLLVLNCYGYKFLVYSPIFGYSHTKFMGAIADTLTEAGHDVTVLMPIIDYTQEEKTGVTLTKKIIKVPADPRVVELIKYKADRMSKMWTMQPNLLGALQISQNITRTFYIQCERVLSDKTLLKQLENEHFDVGIAEAFSICGLGVFESLKIPASIATFSGVHLEAVASAIGEPINPSYVPGEWSTSGDRMTFTERFKNILSIEFGRKLLAGSFDTELEAFRGKFGRHFKGYEQLLAEASFVMTNSNPYIDFPRPMLHKTVPIGGITVSMDSAKNKLSPEWDAILNERSCTVLVSFGSGAKAVHMPTKYMKSLLKVIESMPETTFIMKYEEEKTRLAVSPAKPPFESMVSSKRFAW</sequence>
<dbReference type="AlphaFoldDB" id="A0A0B1S886"/>
<dbReference type="GO" id="GO:0015020">
    <property type="term" value="F:glucuronosyltransferase activity"/>
    <property type="evidence" value="ECO:0007669"/>
    <property type="project" value="UniProtKB-EC"/>
</dbReference>
<evidence type="ECO:0000256" key="5">
    <source>
        <dbReference type="ARBA" id="ARBA00022729"/>
    </source>
</evidence>
<evidence type="ECO:0000256" key="4">
    <source>
        <dbReference type="ARBA" id="ARBA00022679"/>
    </source>
</evidence>
<protein>
    <recommendedName>
        <fullName evidence="2">glucuronosyltransferase</fullName>
        <ecNumber evidence="2">2.4.1.17</ecNumber>
    </recommendedName>
</protein>
<evidence type="ECO:0000256" key="1">
    <source>
        <dbReference type="ARBA" id="ARBA00009995"/>
    </source>
</evidence>
<dbReference type="PANTHER" id="PTHR48043:SF23">
    <property type="entry name" value="UDP-GLUCURONOSYLTRANSFERASE"/>
    <property type="match status" value="1"/>
</dbReference>
<dbReference type="OrthoDB" id="5835829at2759"/>
<dbReference type="PANTHER" id="PTHR48043">
    <property type="entry name" value="EG:EG0003.4 PROTEIN-RELATED"/>
    <property type="match status" value="1"/>
</dbReference>
<evidence type="ECO:0000256" key="3">
    <source>
        <dbReference type="ARBA" id="ARBA00022676"/>
    </source>
</evidence>
<comment type="similarity">
    <text evidence="1">Belongs to the UDP-glycosyltransferase family.</text>
</comment>
<evidence type="ECO:0000256" key="2">
    <source>
        <dbReference type="ARBA" id="ARBA00012544"/>
    </source>
</evidence>
<organism evidence="7 8">
    <name type="scientific">Oesophagostomum dentatum</name>
    <name type="common">Nodular worm</name>
    <dbReference type="NCBI Taxonomy" id="61180"/>
    <lineage>
        <taxon>Eukaryota</taxon>
        <taxon>Metazoa</taxon>
        <taxon>Ecdysozoa</taxon>
        <taxon>Nematoda</taxon>
        <taxon>Chromadorea</taxon>
        <taxon>Rhabditida</taxon>
        <taxon>Rhabditina</taxon>
        <taxon>Rhabditomorpha</taxon>
        <taxon>Strongyloidea</taxon>
        <taxon>Strongylidae</taxon>
        <taxon>Oesophagostomum</taxon>
    </lineage>
</organism>